<comment type="caution">
    <text evidence="7">The sequence shown here is derived from an EMBL/GenBank/DDBJ whole genome shotgun (WGS) entry which is preliminary data.</text>
</comment>
<evidence type="ECO:0000313" key="8">
    <source>
        <dbReference type="Proteomes" id="UP000541610"/>
    </source>
</evidence>
<feature type="chain" id="PRO_5029655680" evidence="6">
    <location>
        <begin position="21"/>
        <end position="454"/>
    </location>
</feature>
<evidence type="ECO:0000313" key="7">
    <source>
        <dbReference type="EMBL" id="KAF4692746.1"/>
    </source>
</evidence>
<dbReference type="AlphaFoldDB" id="A0A7J6PAG7"/>
<reference evidence="7 8" key="1">
    <citation type="submission" date="2020-04" db="EMBL/GenBank/DDBJ databases">
        <title>Perkinsus olseni comparative genomics.</title>
        <authorList>
            <person name="Bogema D.R."/>
        </authorList>
    </citation>
    <scope>NUCLEOTIDE SEQUENCE [LARGE SCALE GENOMIC DNA]</scope>
    <source>
        <strain evidence="7">00978-12</strain>
    </source>
</reference>
<dbReference type="OrthoDB" id="1735038at2759"/>
<keyword evidence="3 6" id="KW-0732">Signal</keyword>
<dbReference type="InterPro" id="IPR008758">
    <property type="entry name" value="Peptidase_S28"/>
</dbReference>
<dbReference type="SUPFAM" id="SSF53474">
    <property type="entry name" value="alpha/beta-Hydrolases"/>
    <property type="match status" value="1"/>
</dbReference>
<accession>A0A7J6PAG7</accession>
<dbReference type="Gene3D" id="3.40.50.1820">
    <property type="entry name" value="alpha/beta hydrolase"/>
    <property type="match status" value="1"/>
</dbReference>
<comment type="similarity">
    <text evidence="1">Belongs to the peptidase S28 family.</text>
</comment>
<dbReference type="GO" id="GO:0070008">
    <property type="term" value="F:serine-type exopeptidase activity"/>
    <property type="evidence" value="ECO:0007669"/>
    <property type="project" value="InterPro"/>
</dbReference>
<organism evidence="7 8">
    <name type="scientific">Perkinsus olseni</name>
    <name type="common">Perkinsus atlanticus</name>
    <dbReference type="NCBI Taxonomy" id="32597"/>
    <lineage>
        <taxon>Eukaryota</taxon>
        <taxon>Sar</taxon>
        <taxon>Alveolata</taxon>
        <taxon>Perkinsozoa</taxon>
        <taxon>Perkinsea</taxon>
        <taxon>Perkinsida</taxon>
        <taxon>Perkinsidae</taxon>
        <taxon>Perkinsus</taxon>
    </lineage>
</organism>
<protein>
    <submittedName>
        <fullName evidence="7">Thymus-specific serine protease</fullName>
    </submittedName>
</protein>
<evidence type="ECO:0000256" key="6">
    <source>
        <dbReference type="SAM" id="SignalP"/>
    </source>
</evidence>
<name>A0A7J6PAG7_PEROL</name>
<sequence>MYSPVKLLASSATWLAYTMATEPTGLPQTDGAVNKPVWKRERFCQQYVDHSLGPRSERFCQYYYYTEHFVKKTGWGPSRILVGNSNMKRADPEDVEAEMMYCASALGAIPVLVETRFSGSSLPVKDNSTSANLKELYTYNQMIGDIEQLVRSVSFFSGDAVGEMKEYPKIALFGHDHTGRIAAWGAHAHLHVINAAVSSSTPVKSVIENKDYNDLVAAAFENEMLGGSKECLAAVTTAHEVVGKHIMSRRGMAKLEEVFGLRKNHLKDFEDWWMCQDHHWLTALATIKKARLSADGTRELTRREIIEKARDPTNNDPEKLHWFIKCSQFPTFETCDLGSNCPWFRFADSSTFFYSLCRDAFGITEEEVRKASTFVNRNYGGKGMNDAKGIISVNGEVDPWSSLTVAKSRPRSPVITIPGASHATWSLPKNKRQYSDFKEYYAEVYVALSDFMSY</sequence>
<evidence type="ECO:0000256" key="5">
    <source>
        <dbReference type="ARBA" id="ARBA00023180"/>
    </source>
</evidence>
<keyword evidence="5" id="KW-0325">Glycoprotein</keyword>
<gene>
    <name evidence="7" type="primary">PRSS16_4</name>
    <name evidence="7" type="ORF">FOZ60_012649</name>
</gene>
<dbReference type="Proteomes" id="UP000541610">
    <property type="component" value="Unassembled WGS sequence"/>
</dbReference>
<feature type="signal peptide" evidence="6">
    <location>
        <begin position="1"/>
        <end position="20"/>
    </location>
</feature>
<dbReference type="InterPro" id="IPR029058">
    <property type="entry name" value="AB_hydrolase_fold"/>
</dbReference>
<dbReference type="GO" id="GO:0006508">
    <property type="term" value="P:proteolysis"/>
    <property type="evidence" value="ECO:0007669"/>
    <property type="project" value="UniProtKB-KW"/>
</dbReference>
<evidence type="ECO:0000256" key="3">
    <source>
        <dbReference type="ARBA" id="ARBA00022729"/>
    </source>
</evidence>
<dbReference type="PANTHER" id="PTHR11010">
    <property type="entry name" value="PROTEASE S28 PRO-X CARBOXYPEPTIDASE-RELATED"/>
    <property type="match status" value="1"/>
</dbReference>
<evidence type="ECO:0000256" key="4">
    <source>
        <dbReference type="ARBA" id="ARBA00022801"/>
    </source>
</evidence>
<dbReference type="EMBL" id="JABANP010000055">
    <property type="protein sequence ID" value="KAF4692746.1"/>
    <property type="molecule type" value="Genomic_DNA"/>
</dbReference>
<dbReference type="Pfam" id="PF05577">
    <property type="entry name" value="Peptidase_S28"/>
    <property type="match status" value="2"/>
</dbReference>
<evidence type="ECO:0000256" key="1">
    <source>
        <dbReference type="ARBA" id="ARBA00011079"/>
    </source>
</evidence>
<dbReference type="PANTHER" id="PTHR11010:SF11">
    <property type="entry name" value="THYMUS-SPECIFIC SERINE PROTEASE"/>
    <property type="match status" value="1"/>
</dbReference>
<evidence type="ECO:0000256" key="2">
    <source>
        <dbReference type="ARBA" id="ARBA00022670"/>
    </source>
</evidence>
<keyword evidence="2 7" id="KW-0645">Protease</keyword>
<keyword evidence="4" id="KW-0378">Hydrolase</keyword>
<dbReference type="GO" id="GO:0008239">
    <property type="term" value="F:dipeptidyl-peptidase activity"/>
    <property type="evidence" value="ECO:0007669"/>
    <property type="project" value="TreeGrafter"/>
</dbReference>
<proteinExistence type="inferred from homology"/>